<organism evidence="17 18">
    <name type="scientific">Helicobacter cholecystus</name>
    <dbReference type="NCBI Taxonomy" id="45498"/>
    <lineage>
        <taxon>Bacteria</taxon>
        <taxon>Pseudomonadati</taxon>
        <taxon>Campylobacterota</taxon>
        <taxon>Epsilonproteobacteria</taxon>
        <taxon>Campylobacterales</taxon>
        <taxon>Helicobacteraceae</taxon>
        <taxon>Helicobacter</taxon>
    </lineage>
</organism>
<comment type="subcellular location">
    <subcellularLocation>
        <location evidence="1">Membrane</location>
        <topology evidence="1">Multi-pass membrane protein</topology>
    </subcellularLocation>
</comment>
<feature type="transmembrane region" description="Helical" evidence="16">
    <location>
        <begin position="6"/>
        <end position="31"/>
    </location>
</feature>
<evidence type="ECO:0000256" key="4">
    <source>
        <dbReference type="ARBA" id="ARBA00022692"/>
    </source>
</evidence>
<dbReference type="GO" id="GO:0015648">
    <property type="term" value="F:lipid-linked peptidoglycan transporter activity"/>
    <property type="evidence" value="ECO:0007669"/>
    <property type="project" value="TreeGrafter"/>
</dbReference>
<proteinExistence type="inferred from homology"/>
<dbReference type="InterPro" id="IPR001182">
    <property type="entry name" value="FtsW/RodA"/>
</dbReference>
<dbReference type="GO" id="GO:0008360">
    <property type="term" value="P:regulation of cell shape"/>
    <property type="evidence" value="ECO:0007669"/>
    <property type="project" value="UniProtKB-KW"/>
</dbReference>
<evidence type="ECO:0000256" key="9">
    <source>
        <dbReference type="ARBA" id="ARBA00032370"/>
    </source>
</evidence>
<feature type="transmembrane region" description="Helical" evidence="16">
    <location>
        <begin position="99"/>
        <end position="122"/>
    </location>
</feature>
<name>A0A3D8IW53_9HELI</name>
<evidence type="ECO:0000256" key="16">
    <source>
        <dbReference type="SAM" id="Phobius"/>
    </source>
</evidence>
<evidence type="ECO:0000256" key="12">
    <source>
        <dbReference type="ARBA" id="ARBA00041185"/>
    </source>
</evidence>
<evidence type="ECO:0000313" key="18">
    <source>
        <dbReference type="Proteomes" id="UP000257067"/>
    </source>
</evidence>
<protein>
    <recommendedName>
        <fullName evidence="12">Probable peptidoglycan glycosyltransferase FtsW</fullName>
        <ecNumber evidence="14">2.4.99.28</ecNumber>
    </recommendedName>
    <alternativeName>
        <fullName evidence="13">Cell division protein FtsW</fullName>
    </alternativeName>
    <alternativeName>
        <fullName evidence="10">Cell wall polymerase</fullName>
    </alternativeName>
    <alternativeName>
        <fullName evidence="9">Peptidoglycan polymerase</fullName>
    </alternativeName>
</protein>
<dbReference type="RefSeq" id="WP_104724528.1">
    <property type="nucleotide sequence ID" value="NZ_FZNE01000003.1"/>
</dbReference>
<evidence type="ECO:0000313" key="17">
    <source>
        <dbReference type="EMBL" id="RDU69519.1"/>
    </source>
</evidence>
<feature type="transmembrane region" description="Helical" evidence="16">
    <location>
        <begin position="355"/>
        <end position="376"/>
    </location>
</feature>
<dbReference type="Proteomes" id="UP000257067">
    <property type="component" value="Unassembled WGS sequence"/>
</dbReference>
<keyword evidence="17" id="KW-0131">Cell cycle</keyword>
<dbReference type="PROSITE" id="PS00428">
    <property type="entry name" value="FTSW_RODA_SPOVE"/>
    <property type="match status" value="1"/>
</dbReference>
<evidence type="ECO:0000256" key="1">
    <source>
        <dbReference type="ARBA" id="ARBA00004141"/>
    </source>
</evidence>
<dbReference type="GO" id="GO:0009252">
    <property type="term" value="P:peptidoglycan biosynthetic process"/>
    <property type="evidence" value="ECO:0007669"/>
    <property type="project" value="UniProtKB-KW"/>
</dbReference>
<dbReference type="PANTHER" id="PTHR30474">
    <property type="entry name" value="CELL CYCLE PROTEIN"/>
    <property type="match status" value="1"/>
</dbReference>
<evidence type="ECO:0000256" key="7">
    <source>
        <dbReference type="ARBA" id="ARBA00022989"/>
    </source>
</evidence>
<feature type="transmembrane region" description="Helical" evidence="16">
    <location>
        <begin position="142"/>
        <end position="159"/>
    </location>
</feature>
<keyword evidence="17" id="KW-0132">Cell division</keyword>
<comment type="caution">
    <text evidence="17">The sequence shown here is derived from an EMBL/GenBank/DDBJ whole genome shotgun (WGS) entry which is preliminary data.</text>
</comment>
<keyword evidence="3" id="KW-0808">Transferase</keyword>
<feature type="transmembrane region" description="Helical" evidence="16">
    <location>
        <begin position="43"/>
        <end position="61"/>
    </location>
</feature>
<keyword evidence="6" id="KW-0573">Peptidoglycan synthesis</keyword>
<feature type="transmembrane region" description="Helical" evidence="16">
    <location>
        <begin position="321"/>
        <end position="343"/>
    </location>
</feature>
<evidence type="ECO:0000256" key="8">
    <source>
        <dbReference type="ARBA" id="ARBA00023136"/>
    </source>
</evidence>
<keyword evidence="2" id="KW-0328">Glycosyltransferase</keyword>
<evidence type="ECO:0000256" key="6">
    <source>
        <dbReference type="ARBA" id="ARBA00022984"/>
    </source>
</evidence>
<dbReference type="OrthoDB" id="9768187at2"/>
<feature type="transmembrane region" description="Helical" evidence="16">
    <location>
        <begin position="288"/>
        <end position="309"/>
    </location>
</feature>
<dbReference type="EC" id="2.4.99.28" evidence="14"/>
<comment type="similarity">
    <text evidence="11">Belongs to the SEDS family. FtsW subfamily.</text>
</comment>
<keyword evidence="4 16" id="KW-0812">Transmembrane</keyword>
<dbReference type="GO" id="GO:0005886">
    <property type="term" value="C:plasma membrane"/>
    <property type="evidence" value="ECO:0007669"/>
    <property type="project" value="TreeGrafter"/>
</dbReference>
<sequence length="385" mass="42441">MQKTIFYSSVILLCFGIVMVYSLSTYTVLIYDVRSDHFMSKQCISALVAILLMWLISQLNIDCWFKILKNLLFFLSFFAILAIPFLPESLATNAGGAQRWIRLFGFSIAPLEFFKIGFIMFLSDNLSRNYKPHPSIKDELESLFPILLAIIVGFLCVVWSQNDFGQVAVMSISFCVMLLFAGGSKKLLGLFATLALIGFVLIITWASRRVERIKIWWASAQNVVIDKMPFLSFLKVEDMPEPYQIYHAGNAIHHGGWLGSGIGGGVVKLGFLSEVHTDMVLAGIAEEFGFFGILGVLGLFLFGVIYPILKIANRVQNQMYSLYCVGIACLLSFAFFINALGVTGVIPIKGIAVPFLSYGGSSLVCVGLALGIVLAISKKIARPSA</sequence>
<evidence type="ECO:0000256" key="5">
    <source>
        <dbReference type="ARBA" id="ARBA00022960"/>
    </source>
</evidence>
<evidence type="ECO:0000256" key="11">
    <source>
        <dbReference type="ARBA" id="ARBA00038053"/>
    </source>
</evidence>
<evidence type="ECO:0000256" key="13">
    <source>
        <dbReference type="ARBA" id="ARBA00041418"/>
    </source>
</evidence>
<accession>A0A3D8IW53</accession>
<dbReference type="Pfam" id="PF01098">
    <property type="entry name" value="FTSW_RODA_SPOVE"/>
    <property type="match status" value="1"/>
</dbReference>
<dbReference type="GO" id="GO:0051301">
    <property type="term" value="P:cell division"/>
    <property type="evidence" value="ECO:0007669"/>
    <property type="project" value="UniProtKB-KW"/>
</dbReference>
<evidence type="ECO:0000256" key="14">
    <source>
        <dbReference type="ARBA" id="ARBA00044770"/>
    </source>
</evidence>
<dbReference type="GO" id="GO:0008955">
    <property type="term" value="F:peptidoglycan glycosyltransferase activity"/>
    <property type="evidence" value="ECO:0007669"/>
    <property type="project" value="UniProtKB-EC"/>
</dbReference>
<feature type="transmembrane region" description="Helical" evidence="16">
    <location>
        <begin position="67"/>
        <end position="87"/>
    </location>
</feature>
<dbReference type="PANTHER" id="PTHR30474:SF2">
    <property type="entry name" value="PEPTIDOGLYCAN GLYCOSYLTRANSFERASE FTSW-RELATED"/>
    <property type="match status" value="1"/>
</dbReference>
<evidence type="ECO:0000256" key="2">
    <source>
        <dbReference type="ARBA" id="ARBA00022676"/>
    </source>
</evidence>
<dbReference type="GO" id="GO:0032153">
    <property type="term" value="C:cell division site"/>
    <property type="evidence" value="ECO:0007669"/>
    <property type="project" value="TreeGrafter"/>
</dbReference>
<keyword evidence="18" id="KW-1185">Reference proteome</keyword>
<gene>
    <name evidence="17" type="ORF">CQA62_02395</name>
</gene>
<evidence type="ECO:0000256" key="10">
    <source>
        <dbReference type="ARBA" id="ARBA00033270"/>
    </source>
</evidence>
<evidence type="ECO:0000256" key="3">
    <source>
        <dbReference type="ARBA" id="ARBA00022679"/>
    </source>
</evidence>
<feature type="transmembrane region" description="Helical" evidence="16">
    <location>
        <begin position="187"/>
        <end position="206"/>
    </location>
</feature>
<keyword evidence="7 16" id="KW-1133">Transmembrane helix</keyword>
<keyword evidence="5" id="KW-0133">Cell shape</keyword>
<reference evidence="17 18" key="1">
    <citation type="submission" date="2018-04" db="EMBL/GenBank/DDBJ databases">
        <title>Novel Campyloabacter and Helicobacter Species and Strains.</title>
        <authorList>
            <person name="Mannion A.J."/>
            <person name="Shen Z."/>
            <person name="Fox J.G."/>
        </authorList>
    </citation>
    <scope>NUCLEOTIDE SEQUENCE [LARGE SCALE GENOMIC DNA]</scope>
    <source>
        <strain evidence="17 18">ATCC 700242</strain>
    </source>
</reference>
<keyword evidence="8 16" id="KW-0472">Membrane</keyword>
<dbReference type="InterPro" id="IPR018365">
    <property type="entry name" value="Cell_cycle_FtsW-rel_CS"/>
</dbReference>
<dbReference type="AlphaFoldDB" id="A0A3D8IW53"/>
<comment type="catalytic activity">
    <reaction evidence="15">
        <text>[GlcNAc-(1-&gt;4)-Mur2Ac(oyl-L-Ala-gamma-D-Glu-L-Lys-D-Ala-D-Ala)](n)-di-trans,octa-cis-undecaprenyl diphosphate + beta-D-GlcNAc-(1-&gt;4)-Mur2Ac(oyl-L-Ala-gamma-D-Glu-L-Lys-D-Ala-D-Ala)-di-trans,octa-cis-undecaprenyl diphosphate = [GlcNAc-(1-&gt;4)-Mur2Ac(oyl-L-Ala-gamma-D-Glu-L-Lys-D-Ala-D-Ala)](n+1)-di-trans,octa-cis-undecaprenyl diphosphate + di-trans,octa-cis-undecaprenyl diphosphate + H(+)</text>
        <dbReference type="Rhea" id="RHEA:23708"/>
        <dbReference type="Rhea" id="RHEA-COMP:9602"/>
        <dbReference type="Rhea" id="RHEA-COMP:9603"/>
        <dbReference type="ChEBI" id="CHEBI:15378"/>
        <dbReference type="ChEBI" id="CHEBI:58405"/>
        <dbReference type="ChEBI" id="CHEBI:60033"/>
        <dbReference type="ChEBI" id="CHEBI:78435"/>
        <dbReference type="EC" id="2.4.99.28"/>
    </reaction>
</comment>
<feature type="transmembrane region" description="Helical" evidence="16">
    <location>
        <begin position="164"/>
        <end position="181"/>
    </location>
</feature>
<evidence type="ECO:0000256" key="15">
    <source>
        <dbReference type="ARBA" id="ARBA00049902"/>
    </source>
</evidence>
<dbReference type="EMBL" id="NXLU01000002">
    <property type="protein sequence ID" value="RDU69519.1"/>
    <property type="molecule type" value="Genomic_DNA"/>
</dbReference>